<accession>A0A2J6TGP5</accession>
<dbReference type="Proteomes" id="UP000235371">
    <property type="component" value="Unassembled WGS sequence"/>
</dbReference>
<dbReference type="InParanoid" id="A0A2J6TGP5"/>
<evidence type="ECO:0000313" key="1">
    <source>
        <dbReference type="EMBL" id="PMD62206.1"/>
    </source>
</evidence>
<name>A0A2J6TGP5_9HELO</name>
<dbReference type="RefSeq" id="XP_024739110.1">
    <property type="nucleotide sequence ID" value="XM_024871992.1"/>
</dbReference>
<keyword evidence="2" id="KW-1185">Reference proteome</keyword>
<organism evidence="1 2">
    <name type="scientific">Hyaloscypha bicolor E</name>
    <dbReference type="NCBI Taxonomy" id="1095630"/>
    <lineage>
        <taxon>Eukaryota</taxon>
        <taxon>Fungi</taxon>
        <taxon>Dikarya</taxon>
        <taxon>Ascomycota</taxon>
        <taxon>Pezizomycotina</taxon>
        <taxon>Leotiomycetes</taxon>
        <taxon>Helotiales</taxon>
        <taxon>Hyaloscyphaceae</taxon>
        <taxon>Hyaloscypha</taxon>
        <taxon>Hyaloscypha bicolor</taxon>
    </lineage>
</organism>
<evidence type="ECO:0000313" key="2">
    <source>
        <dbReference type="Proteomes" id="UP000235371"/>
    </source>
</evidence>
<dbReference type="GeneID" id="36580074"/>
<dbReference type="EMBL" id="KZ613783">
    <property type="protein sequence ID" value="PMD62206.1"/>
    <property type="molecule type" value="Genomic_DNA"/>
</dbReference>
<gene>
    <name evidence="1" type="ORF">K444DRAFT_337069</name>
</gene>
<proteinExistence type="predicted"/>
<dbReference type="AlphaFoldDB" id="A0A2J6TGP5"/>
<reference evidence="1 2" key="1">
    <citation type="submission" date="2016-04" db="EMBL/GenBank/DDBJ databases">
        <title>A degradative enzymes factory behind the ericoid mycorrhizal symbiosis.</title>
        <authorList>
            <consortium name="DOE Joint Genome Institute"/>
            <person name="Martino E."/>
            <person name="Morin E."/>
            <person name="Grelet G."/>
            <person name="Kuo A."/>
            <person name="Kohler A."/>
            <person name="Daghino S."/>
            <person name="Barry K."/>
            <person name="Choi C."/>
            <person name="Cichocki N."/>
            <person name="Clum A."/>
            <person name="Copeland A."/>
            <person name="Hainaut M."/>
            <person name="Haridas S."/>
            <person name="Labutti K."/>
            <person name="Lindquist E."/>
            <person name="Lipzen A."/>
            <person name="Khouja H.-R."/>
            <person name="Murat C."/>
            <person name="Ohm R."/>
            <person name="Olson A."/>
            <person name="Spatafora J."/>
            <person name="Veneault-Fourrey C."/>
            <person name="Henrissat B."/>
            <person name="Grigoriev I."/>
            <person name="Martin F."/>
            <person name="Perotto S."/>
        </authorList>
    </citation>
    <scope>NUCLEOTIDE SEQUENCE [LARGE SCALE GENOMIC DNA]</scope>
    <source>
        <strain evidence="1 2">E</strain>
    </source>
</reference>
<protein>
    <submittedName>
        <fullName evidence="1">Uncharacterized protein</fullName>
    </submittedName>
</protein>
<sequence length="119" mass="12599">MSWGERGREYAPRAALAGVCLHTESRGFGKLGGLKAAPLVDISLDILVASQLRQDALSQLCAVCHPRAPPPSDSRPGRSSSWAWPGLPYPALPCLALSCLASASHAARPPRQASPELLY</sequence>